<gene>
    <name evidence="4" type="ORF">DPPLL_31960</name>
</gene>
<evidence type="ECO:0000256" key="1">
    <source>
        <dbReference type="ARBA" id="ARBA00022801"/>
    </source>
</evidence>
<name>A0ABM7WD25_9BACT</name>
<evidence type="ECO:0000313" key="4">
    <source>
        <dbReference type="EMBL" id="BDD88831.1"/>
    </source>
</evidence>
<evidence type="ECO:0000259" key="3">
    <source>
        <dbReference type="PROSITE" id="PS51194"/>
    </source>
</evidence>
<dbReference type="CDD" id="cd18793">
    <property type="entry name" value="SF2_C_SNF"/>
    <property type="match status" value="1"/>
</dbReference>
<dbReference type="Gene3D" id="3.40.50.10810">
    <property type="entry name" value="Tandem AAA-ATPase domain"/>
    <property type="match status" value="1"/>
</dbReference>
<dbReference type="SMART" id="SM00490">
    <property type="entry name" value="HELICc"/>
    <property type="match status" value="1"/>
</dbReference>
<dbReference type="Pfam" id="PF00176">
    <property type="entry name" value="SNF2-rel_dom"/>
    <property type="match status" value="1"/>
</dbReference>
<dbReference type="PROSITE" id="PS51194">
    <property type="entry name" value="HELICASE_CTER"/>
    <property type="match status" value="1"/>
</dbReference>
<feature type="domain" description="Helicase C-terminal" evidence="3">
    <location>
        <begin position="1243"/>
        <end position="1400"/>
    </location>
</feature>
<dbReference type="Proteomes" id="UP000830055">
    <property type="component" value="Chromosome"/>
</dbReference>
<dbReference type="InterPro" id="IPR038718">
    <property type="entry name" value="SNF2-like_sf"/>
</dbReference>
<keyword evidence="5" id="KW-1185">Reference proteome</keyword>
<dbReference type="InterPro" id="IPR000330">
    <property type="entry name" value="SNF2_N"/>
</dbReference>
<dbReference type="InterPro" id="IPR027417">
    <property type="entry name" value="P-loop_NTPase"/>
</dbReference>
<evidence type="ECO:0008006" key="6">
    <source>
        <dbReference type="Google" id="ProtNLM"/>
    </source>
</evidence>
<feature type="domain" description="Helicase ATP-binding" evidence="2">
    <location>
        <begin position="968"/>
        <end position="1124"/>
    </location>
</feature>
<evidence type="ECO:0000259" key="2">
    <source>
        <dbReference type="PROSITE" id="PS51192"/>
    </source>
</evidence>
<sequence length="1410" mass="159710">MPSVLSVSDVPGRQIFIATVTMPSQEDTLNTYHKLNPFERALLQLLSIIYEPAHTSLIVSCLRKLDIKGPRGNRPTSSSINNCLAKFTANGWLNDERQCRLELIEPLSRIAVAEGNFSRFAAIVREEAPLSFYYGKWTTRCWRAMRELRVGIYQQDLELIDHSLQFLDGQCRDILTPHPPAVQVVVCPFDPDWFHSLAPSLQFFLLTIVFRYLQQNLLSFPEVLAYLESDSSFSHLSQDEQVPFQRLLFNHYLLQGDRARAERLLTRYPDSFLATGSAAALTFLAGDYPRARSLFADDLTHLRTISNHPDAAFFGPQGIFHILALMARRPRQQLHEALEQISIALTRFEDSDESEAYQALAAFLEVLTNRSSRDLPLTLAPDVIPPSFTVLITALTQYWLNAVLEPEIESRCHRLFEQAQKNNYLLFSLSLGDLLARVSTPKEKFQEVLAERRTDATIHSLVDIIEPEEAWKRSLQALISISAHARADTADGDTRLIWLLEYRQGTIDLQPREQKRTADGQWSKGRPISLDRLYGPAKAPYLSLHDRKICLAIRKEESGEGQARYYFDQEKLLAALVGHPLLHHADSPSTPVECVSGEPELFIEEQGEHLRITFSLPAASGDIMVVPETANRFKIIRINDNHRRIAQITGKDGLVVPVEASEQVLTAIGNISSFMTVHSAIAADASARQAQDISFVEADPSIYMHILPFGSGFRLEMFVKPFREGSSYLKPGQGVENIMAEVGGRRLQTRRNLAEEERRAREIEELCPILDLAIDLEHGNDREWHLHGPDDCLQALLELQDISDLVIIEWPEGEKFTISHRASFRNLNLKIRTNRQNWFGLSGELQLDQNTVIDLRELLTRMRESPSRFVRVSNGQFIALTEEFRKRLDELNTYTSEPTDGTDGDILVHPLAALPLEKLAQQATTKADAAWRTQLETIREIQTYTPELPSTLQADLRDYQLEGYHWLGRLARWGVGGCLADDMGLGKTLQSLAIILQRASNGPSLVVAPTSVSTNWLSEVGRFTPTLNIKQLAGKDREEVISSLGKFDLLITTYTLLQQEIDALARITWQTIVLDEAQAIKNAATKRSQAAMALRGGFKLITTGTPIENHLGELWNLFQFINPGLLGSHKQFNERFAIPIERFNNREARLRLKKLIRPFILRRIKSEVLEELPPRTEVTLEVTMSQEELHFYEALRQNALELLENAGDNQGRHLQILTEIMKLRQACCNSRLISRDADLPSAKLEVFAALVEELIGSRHKALVFSQFIGHLDIIREYLDAKGIIYQYLDGSTNSKLRRERVEAFQSGHGDLFLISLKAGGLGLNLTAADYVIHMDPWWNPAIEDQASDRAHRIGQTRPVTIYRLVCKNTIEEKIVKLHQEKRDLADSLLEGTDMSARLSSEELIKLIRDH</sequence>
<reference evidence="4 5" key="1">
    <citation type="submission" date="2022-01" db="EMBL/GenBank/DDBJ databases">
        <title>Desulfofustis limnae sp. nov., a novel mesophilic sulfate-reducing bacterium isolated from marsh soil.</title>
        <authorList>
            <person name="Watanabe M."/>
            <person name="Takahashi A."/>
            <person name="Kojima H."/>
            <person name="Fukui M."/>
        </authorList>
    </citation>
    <scope>NUCLEOTIDE SEQUENCE [LARGE SCALE GENOMIC DNA]</scope>
    <source>
        <strain evidence="4 5">PPLL</strain>
    </source>
</reference>
<protein>
    <recommendedName>
        <fullName evidence="6">DEAD/DEAH box helicase</fullName>
    </recommendedName>
</protein>
<accession>A0ABM7WD25</accession>
<organism evidence="4 5">
    <name type="scientific">Desulfofustis limnaeus</name>
    <dbReference type="NCBI Taxonomy" id="2740163"/>
    <lineage>
        <taxon>Bacteria</taxon>
        <taxon>Pseudomonadati</taxon>
        <taxon>Thermodesulfobacteriota</taxon>
        <taxon>Desulfobulbia</taxon>
        <taxon>Desulfobulbales</taxon>
        <taxon>Desulfocapsaceae</taxon>
        <taxon>Desulfofustis</taxon>
    </lineage>
</organism>
<dbReference type="EMBL" id="AP025516">
    <property type="protein sequence ID" value="BDD88831.1"/>
    <property type="molecule type" value="Genomic_DNA"/>
</dbReference>
<dbReference type="Gene3D" id="3.40.50.300">
    <property type="entry name" value="P-loop containing nucleotide triphosphate hydrolases"/>
    <property type="match status" value="1"/>
</dbReference>
<evidence type="ECO:0000313" key="5">
    <source>
        <dbReference type="Proteomes" id="UP000830055"/>
    </source>
</evidence>
<keyword evidence="1" id="KW-0378">Hydrolase</keyword>
<dbReference type="SMART" id="SM00487">
    <property type="entry name" value="DEXDc"/>
    <property type="match status" value="1"/>
</dbReference>
<proteinExistence type="predicted"/>
<dbReference type="SUPFAM" id="SSF52540">
    <property type="entry name" value="P-loop containing nucleoside triphosphate hydrolases"/>
    <property type="match status" value="2"/>
</dbReference>
<dbReference type="Pfam" id="PF00271">
    <property type="entry name" value="Helicase_C"/>
    <property type="match status" value="1"/>
</dbReference>
<dbReference type="InterPro" id="IPR014001">
    <property type="entry name" value="Helicase_ATP-bd"/>
</dbReference>
<dbReference type="CDD" id="cd18012">
    <property type="entry name" value="DEXQc_arch_SWI2_SNF2"/>
    <property type="match status" value="1"/>
</dbReference>
<dbReference type="InterPro" id="IPR001650">
    <property type="entry name" value="Helicase_C-like"/>
</dbReference>
<dbReference type="RefSeq" id="WP_284152165.1">
    <property type="nucleotide sequence ID" value="NZ_AP025516.1"/>
</dbReference>
<dbReference type="InterPro" id="IPR049730">
    <property type="entry name" value="SNF2/RAD54-like_C"/>
</dbReference>
<dbReference type="PANTHER" id="PTHR10799">
    <property type="entry name" value="SNF2/RAD54 HELICASE FAMILY"/>
    <property type="match status" value="1"/>
</dbReference>
<dbReference type="PROSITE" id="PS51192">
    <property type="entry name" value="HELICASE_ATP_BIND_1"/>
    <property type="match status" value="1"/>
</dbReference>